<keyword evidence="2" id="KW-1185">Reference proteome</keyword>
<evidence type="ECO:0008006" key="3">
    <source>
        <dbReference type="Google" id="ProtNLM"/>
    </source>
</evidence>
<dbReference type="OrthoDB" id="7502927at2"/>
<name>A0A2U0SGE6_9SPHN</name>
<evidence type="ECO:0000313" key="1">
    <source>
        <dbReference type="EMBL" id="PVX30433.1"/>
    </source>
</evidence>
<dbReference type="RefSeq" id="WP_116469845.1">
    <property type="nucleotide sequence ID" value="NZ_QENQ01000001.1"/>
</dbReference>
<sequence length="150" mass="15706">MKKILFLLVVLAAGLGIGGGAAYAMVRMLGIGASAAQAEAEAEKKEEPARFVPTGRVLAPLVFADGRLAGYAAFEVQLEVDEAKADFVTARIPLLLHAINMRTYRTPLAAGPDGMLPNLDAFRKVVDTAATEAFGAHMIRKVAVTAATPA</sequence>
<dbReference type="EMBL" id="QENQ01000001">
    <property type="protein sequence ID" value="PVX30433.1"/>
    <property type="molecule type" value="Genomic_DNA"/>
</dbReference>
<comment type="caution">
    <text evidence="1">The sequence shown here is derived from an EMBL/GenBank/DDBJ whole genome shotgun (WGS) entry which is preliminary data.</text>
</comment>
<dbReference type="AlphaFoldDB" id="A0A2U0SGE6"/>
<gene>
    <name evidence="1" type="ORF">DD559_14665</name>
</gene>
<accession>A0A2U0SGE6</accession>
<dbReference type="Proteomes" id="UP000245890">
    <property type="component" value="Unassembled WGS sequence"/>
</dbReference>
<proteinExistence type="predicted"/>
<reference evidence="1 2" key="1">
    <citation type="submission" date="2018-05" db="EMBL/GenBank/DDBJ databases">
        <title>Description of Sphingomonas pokkalii sp nov, isolated from the rhizosphere of saline tolerant pokkali rice and its draft genome analysis.</title>
        <authorList>
            <person name="Menon R."/>
            <person name="Kumari S."/>
            <person name="Rameshkumar N."/>
        </authorList>
    </citation>
    <scope>NUCLEOTIDE SEQUENCE [LARGE SCALE GENOMIC DNA]</scope>
    <source>
        <strain evidence="1 2">L3B27</strain>
    </source>
</reference>
<evidence type="ECO:0000313" key="2">
    <source>
        <dbReference type="Proteomes" id="UP000245890"/>
    </source>
</evidence>
<protein>
    <recommendedName>
        <fullName evidence="3">Flagellar basal body-associated protein FliL</fullName>
    </recommendedName>
</protein>
<organism evidence="1 2">
    <name type="scientific">Sphingomonas pokkalii</name>
    <dbReference type="NCBI Taxonomy" id="2175090"/>
    <lineage>
        <taxon>Bacteria</taxon>
        <taxon>Pseudomonadati</taxon>
        <taxon>Pseudomonadota</taxon>
        <taxon>Alphaproteobacteria</taxon>
        <taxon>Sphingomonadales</taxon>
        <taxon>Sphingomonadaceae</taxon>
        <taxon>Sphingomonas</taxon>
    </lineage>
</organism>